<dbReference type="InterPro" id="IPR008979">
    <property type="entry name" value="Galactose-bd-like_sf"/>
</dbReference>
<dbReference type="KEGG" id="nsl:BOX37_13500"/>
<dbReference type="SUPFAM" id="SSF49785">
    <property type="entry name" value="Galactose-binding domain-like"/>
    <property type="match status" value="1"/>
</dbReference>
<dbReference type="NCBIfam" id="TIGR00976">
    <property type="entry name" value="CocE_NonD"/>
    <property type="match status" value="1"/>
</dbReference>
<evidence type="ECO:0000256" key="2">
    <source>
        <dbReference type="SAM" id="SignalP"/>
    </source>
</evidence>
<dbReference type="InterPro" id="IPR050585">
    <property type="entry name" value="Xaa-Pro_dipeptidyl-ppase/CocE"/>
</dbReference>
<keyword evidence="2" id="KW-0732">Signal</keyword>
<sequence>MSRYRRTRGRAALLVRLLSAAVVLAVCATIAAPSAIGDPGGEFTGIDGGAYAAQWNAAVDGPQPYNGITADLAVPITMDDGTVLKGDIIHPAIDGRVADGRRPVILQMQGYGKLPMLVAQAVLYSADSLGIKQPLADWVASLNLPGVGLDGVFEILQQVNSGAMEAAVQDWALAEAGYTLIQVDLRGTGTSGGQWQLFGDREKQDIAEVIDWITRQPWSDGNVGAMGLSFTAIAALEATDLMPPGLKAIFAYVGSTDMFTDIAGSGGGFGSAFLIPWLLGVNTLKMIPDVTSLIVGKFDPDQQLQWFKDRLADPFTLLSAVINGYTALTPEQLTAETRNLVDPNSGFRRGLKTDVSKVRVPTFMVDAWYDLFGTTAVSTFNAIPLPEDQKKLIMGDGYHIGAGVGGFGSPGMPPRLDVLQRAWFDHWLRGIDNGIDKYSPLTVKQQGGGWTTVPDFPRTEATYRRLYLDDIPSGTSPHARYDGGLSETARQSGVRDLTVAPGLLSICSRGTARITGGATAVIDACTKDSRIWESEGLTFTTNPVTEPTIVSGPINVHLNVVHDASDGYWVATVNDVAPDGTSREISGGQLVASLNQIDDSISTKSANGDYTEPRYFLDLDKRVLTEPGVPVTLDIAMTPIEAVLQPGHRLRINVYASNFPKGLPPSLVLAATELKPEHLRLDPAAPSWVNMPLTRSIP</sequence>
<dbReference type="Pfam" id="PF02129">
    <property type="entry name" value="Peptidase_S15"/>
    <property type="match status" value="1"/>
</dbReference>
<dbReference type="EMBL" id="CP018082">
    <property type="protein sequence ID" value="APE34793.1"/>
    <property type="molecule type" value="Genomic_DNA"/>
</dbReference>
<dbReference type="AlphaFoldDB" id="A0A1J0VRZ9"/>
<evidence type="ECO:0000313" key="4">
    <source>
        <dbReference type="EMBL" id="APE34793.1"/>
    </source>
</evidence>
<protein>
    <submittedName>
        <fullName evidence="4">Peptidase</fullName>
    </submittedName>
</protein>
<evidence type="ECO:0000256" key="1">
    <source>
        <dbReference type="ARBA" id="ARBA00022801"/>
    </source>
</evidence>
<dbReference type="Pfam" id="PF08530">
    <property type="entry name" value="PepX_C"/>
    <property type="match status" value="1"/>
</dbReference>
<dbReference type="OrthoDB" id="5240615at2"/>
<dbReference type="SMART" id="SM00939">
    <property type="entry name" value="PepX_C"/>
    <property type="match status" value="1"/>
</dbReference>
<proteinExistence type="predicted"/>
<dbReference type="Gene3D" id="2.60.120.260">
    <property type="entry name" value="Galactose-binding domain-like"/>
    <property type="match status" value="1"/>
</dbReference>
<evidence type="ECO:0000259" key="3">
    <source>
        <dbReference type="SMART" id="SM00939"/>
    </source>
</evidence>
<dbReference type="GO" id="GO:0008239">
    <property type="term" value="F:dipeptidyl-peptidase activity"/>
    <property type="evidence" value="ECO:0007669"/>
    <property type="project" value="InterPro"/>
</dbReference>
<gene>
    <name evidence="4" type="ORF">BOX37_13500</name>
</gene>
<dbReference type="InterPro" id="IPR000383">
    <property type="entry name" value="Xaa-Pro-like_dom"/>
</dbReference>
<feature type="domain" description="Xaa-Pro dipeptidyl-peptidase C-terminal" evidence="3">
    <location>
        <begin position="421"/>
        <end position="689"/>
    </location>
</feature>
<reference evidence="4" key="1">
    <citation type="submission" date="2016-11" db="EMBL/GenBank/DDBJ databases">
        <authorList>
            <person name="Jaros S."/>
            <person name="Januszkiewicz K."/>
            <person name="Wedrychowicz H."/>
        </authorList>
    </citation>
    <scope>NUCLEOTIDE SEQUENCE [LARGE SCALE GENOMIC DNA]</scope>
    <source>
        <strain evidence="4">Y48</strain>
    </source>
</reference>
<dbReference type="InterPro" id="IPR029058">
    <property type="entry name" value="AB_hydrolase_fold"/>
</dbReference>
<dbReference type="SUPFAM" id="SSF53474">
    <property type="entry name" value="alpha/beta-Hydrolases"/>
    <property type="match status" value="1"/>
</dbReference>
<feature type="signal peptide" evidence="2">
    <location>
        <begin position="1"/>
        <end position="31"/>
    </location>
</feature>
<dbReference type="Proteomes" id="UP000183810">
    <property type="component" value="Chromosome"/>
</dbReference>
<dbReference type="InterPro" id="IPR013736">
    <property type="entry name" value="Xaa-Pro_dipept_C"/>
</dbReference>
<dbReference type="RefSeq" id="WP_071927975.1">
    <property type="nucleotide sequence ID" value="NZ_CP018082.1"/>
</dbReference>
<dbReference type="PANTHER" id="PTHR43056:SF10">
    <property type="entry name" value="COCE_NOND FAMILY, PUTATIVE (AFU_ORTHOLOGUE AFUA_7G00600)-RELATED"/>
    <property type="match status" value="1"/>
</dbReference>
<dbReference type="Gene3D" id="3.40.50.1820">
    <property type="entry name" value="alpha/beta hydrolase"/>
    <property type="match status" value="1"/>
</dbReference>
<name>A0A1J0VRZ9_9NOCA</name>
<feature type="chain" id="PRO_5012249833" evidence="2">
    <location>
        <begin position="32"/>
        <end position="698"/>
    </location>
</feature>
<organism evidence="4 5">
    <name type="scientific">Nocardia mangyaensis</name>
    <dbReference type="NCBI Taxonomy" id="2213200"/>
    <lineage>
        <taxon>Bacteria</taxon>
        <taxon>Bacillati</taxon>
        <taxon>Actinomycetota</taxon>
        <taxon>Actinomycetes</taxon>
        <taxon>Mycobacteriales</taxon>
        <taxon>Nocardiaceae</taxon>
        <taxon>Nocardia</taxon>
    </lineage>
</organism>
<keyword evidence="5" id="KW-1185">Reference proteome</keyword>
<evidence type="ECO:0000313" key="5">
    <source>
        <dbReference type="Proteomes" id="UP000183810"/>
    </source>
</evidence>
<dbReference type="InterPro" id="IPR005674">
    <property type="entry name" value="CocE/Ser_esterase"/>
</dbReference>
<dbReference type="PANTHER" id="PTHR43056">
    <property type="entry name" value="PEPTIDASE S9 PROLYL OLIGOPEPTIDASE"/>
    <property type="match status" value="1"/>
</dbReference>
<keyword evidence="1" id="KW-0378">Hydrolase</keyword>
<accession>A0A1J0VRZ9</accession>